<dbReference type="PROSITE" id="PS50041">
    <property type="entry name" value="C_TYPE_LECTIN_2"/>
    <property type="match status" value="1"/>
</dbReference>
<keyword evidence="3" id="KW-0472">Membrane</keyword>
<protein>
    <recommendedName>
        <fullName evidence="4">C-type lectin domain-containing protein</fullName>
    </recommendedName>
</protein>
<dbReference type="Proteomes" id="UP000472271">
    <property type="component" value="Chromosome 16"/>
</dbReference>
<keyword evidence="3" id="KW-0812">Transmembrane</keyword>
<dbReference type="InterPro" id="IPR016187">
    <property type="entry name" value="CTDL_fold"/>
</dbReference>
<accession>A0A673BI19</accession>
<comment type="subcellular location">
    <subcellularLocation>
        <location evidence="1">Cell membrane</location>
        <topology evidence="1">Single-pass type II membrane protein</topology>
    </subcellularLocation>
</comment>
<feature type="domain" description="C-type lectin" evidence="4">
    <location>
        <begin position="154"/>
        <end position="273"/>
    </location>
</feature>
<dbReference type="Pfam" id="PF00059">
    <property type="entry name" value="Lectin_C"/>
    <property type="match status" value="1"/>
</dbReference>
<name>A0A673BI19_9TELE</name>
<evidence type="ECO:0000259" key="4">
    <source>
        <dbReference type="PROSITE" id="PS50041"/>
    </source>
</evidence>
<reference evidence="5" key="3">
    <citation type="submission" date="2025-09" db="UniProtKB">
        <authorList>
            <consortium name="Ensembl"/>
        </authorList>
    </citation>
    <scope>IDENTIFICATION</scope>
</reference>
<feature type="compositionally biased region" description="Basic and acidic residues" evidence="2">
    <location>
        <begin position="1"/>
        <end position="42"/>
    </location>
</feature>
<dbReference type="PANTHER" id="PTHR45710:SF26">
    <property type="entry name" value="RH26557P"/>
    <property type="match status" value="1"/>
</dbReference>
<evidence type="ECO:0000256" key="1">
    <source>
        <dbReference type="ARBA" id="ARBA00004401"/>
    </source>
</evidence>
<sequence length="281" mass="32939">MHEVKAPAKEEGSPVPDKKEEQTLHSQTEKPSDEERTPEPRSESAPNFHDFQYFNVLAAFAATFSVILLVIVAVLIYFVVTMSSERVKLGGLSVENQRLIAEKRILENKTEEMIRQRDSLNWTLGVMMKFTTFPMEKFCPQKKCQPCQTGWIQFQEKCYYFYSESSWKTWNDSREYCKQENSDLIVTETVEEQEFVSENIKYYYSNFHGFWLGLRQDSDKNWLWVDGRNDTLGFWIQEPFGPVGSYALMIPGRPTNASWDKAEGEMWNKFICEQEILLKSF</sequence>
<dbReference type="PANTHER" id="PTHR45710">
    <property type="entry name" value="C-TYPE LECTIN DOMAIN-CONTAINING PROTEIN 180"/>
    <property type="match status" value="1"/>
</dbReference>
<dbReference type="InterPro" id="IPR016186">
    <property type="entry name" value="C-type_lectin-like/link_sf"/>
</dbReference>
<dbReference type="InterPro" id="IPR001304">
    <property type="entry name" value="C-type_lectin-like"/>
</dbReference>
<dbReference type="AlphaFoldDB" id="A0A673BI19"/>
<evidence type="ECO:0000256" key="2">
    <source>
        <dbReference type="SAM" id="MobiDB-lite"/>
    </source>
</evidence>
<organism evidence="5 6">
    <name type="scientific">Sphaeramia orbicularis</name>
    <name type="common">orbiculate cardinalfish</name>
    <dbReference type="NCBI Taxonomy" id="375764"/>
    <lineage>
        <taxon>Eukaryota</taxon>
        <taxon>Metazoa</taxon>
        <taxon>Chordata</taxon>
        <taxon>Craniata</taxon>
        <taxon>Vertebrata</taxon>
        <taxon>Euteleostomi</taxon>
        <taxon>Actinopterygii</taxon>
        <taxon>Neopterygii</taxon>
        <taxon>Teleostei</taxon>
        <taxon>Neoteleostei</taxon>
        <taxon>Acanthomorphata</taxon>
        <taxon>Gobiaria</taxon>
        <taxon>Kurtiformes</taxon>
        <taxon>Apogonoidei</taxon>
        <taxon>Apogonidae</taxon>
        <taxon>Apogoninae</taxon>
        <taxon>Sphaeramia</taxon>
    </lineage>
</organism>
<feature type="region of interest" description="Disordered" evidence="2">
    <location>
        <begin position="1"/>
        <end position="44"/>
    </location>
</feature>
<dbReference type="Ensembl" id="ENSSORT00005041346.1">
    <property type="protein sequence ID" value="ENSSORP00005040307.1"/>
    <property type="gene ID" value="ENSSORG00005018805.1"/>
</dbReference>
<gene>
    <name evidence="5" type="primary">LOC115435942</name>
</gene>
<reference evidence="5" key="1">
    <citation type="submission" date="2019-06" db="EMBL/GenBank/DDBJ databases">
        <authorList>
            <consortium name="Wellcome Sanger Institute Data Sharing"/>
        </authorList>
    </citation>
    <scope>NUCLEOTIDE SEQUENCE [LARGE SCALE GENOMIC DNA]</scope>
</reference>
<dbReference type="InterPro" id="IPR050828">
    <property type="entry name" value="C-type_lectin/matrix_domain"/>
</dbReference>
<feature type="transmembrane region" description="Helical" evidence="3">
    <location>
        <begin position="56"/>
        <end position="80"/>
    </location>
</feature>
<evidence type="ECO:0000313" key="5">
    <source>
        <dbReference type="Ensembl" id="ENSSORP00005040307.1"/>
    </source>
</evidence>
<dbReference type="SMART" id="SM00034">
    <property type="entry name" value="CLECT"/>
    <property type="match status" value="1"/>
</dbReference>
<evidence type="ECO:0000256" key="3">
    <source>
        <dbReference type="SAM" id="Phobius"/>
    </source>
</evidence>
<dbReference type="SUPFAM" id="SSF56436">
    <property type="entry name" value="C-type lectin-like"/>
    <property type="match status" value="1"/>
</dbReference>
<dbReference type="GO" id="GO:0005886">
    <property type="term" value="C:plasma membrane"/>
    <property type="evidence" value="ECO:0007669"/>
    <property type="project" value="UniProtKB-SubCell"/>
</dbReference>
<dbReference type="Gene3D" id="3.10.100.10">
    <property type="entry name" value="Mannose-Binding Protein A, subunit A"/>
    <property type="match status" value="1"/>
</dbReference>
<keyword evidence="3" id="KW-1133">Transmembrane helix</keyword>
<proteinExistence type="predicted"/>
<keyword evidence="6" id="KW-1185">Reference proteome</keyword>
<reference evidence="5" key="2">
    <citation type="submission" date="2025-08" db="UniProtKB">
        <authorList>
            <consortium name="Ensembl"/>
        </authorList>
    </citation>
    <scope>IDENTIFICATION</scope>
</reference>
<dbReference type="InParanoid" id="A0A673BI19"/>
<evidence type="ECO:0000313" key="6">
    <source>
        <dbReference type="Proteomes" id="UP000472271"/>
    </source>
</evidence>